<dbReference type="PANTHER" id="PTHR10434">
    <property type="entry name" value="1-ACYL-SN-GLYCEROL-3-PHOSPHATE ACYLTRANSFERASE"/>
    <property type="match status" value="1"/>
</dbReference>
<name>A0A495IFZ0_9MICO</name>
<dbReference type="RefSeq" id="WP_121369495.1">
    <property type="nucleotide sequence ID" value="NZ_RBKS01000001.1"/>
</dbReference>
<sequence>MYWFLRLFVARPAAFGLFRIRVRGLSNIPKRGGIVLAGNHIAFIDSVFVPVVVPRPMTYLVGSNYMSQTSALGRLLGWFLRAIHQLPIDRSGGSASKASLDAGVEALARGAAIGIYPEGSRSRDGRLHRGRTGVARLLLATGAPVVPFAIQGSDRVTTKGLTRAKRADVTIVFGEPLTFAKADGDVDAGRMREVTDEIMRAIGALTPQEYDDSYTTSRG</sequence>
<accession>A0A495IFZ0</accession>
<evidence type="ECO:0000259" key="3">
    <source>
        <dbReference type="SMART" id="SM00563"/>
    </source>
</evidence>
<organism evidence="4 5">
    <name type="scientific">Frondihabitans australicus</name>
    <dbReference type="NCBI Taxonomy" id="386892"/>
    <lineage>
        <taxon>Bacteria</taxon>
        <taxon>Bacillati</taxon>
        <taxon>Actinomycetota</taxon>
        <taxon>Actinomycetes</taxon>
        <taxon>Micrococcales</taxon>
        <taxon>Microbacteriaceae</taxon>
        <taxon>Frondihabitans</taxon>
    </lineage>
</organism>
<dbReference type="EMBL" id="RBKS01000001">
    <property type="protein sequence ID" value="RKR74669.1"/>
    <property type="molecule type" value="Genomic_DNA"/>
</dbReference>
<dbReference type="SUPFAM" id="SSF69593">
    <property type="entry name" value="Glycerol-3-phosphate (1)-acyltransferase"/>
    <property type="match status" value="1"/>
</dbReference>
<comment type="caution">
    <text evidence="4">The sequence shown here is derived from an EMBL/GenBank/DDBJ whole genome shotgun (WGS) entry which is preliminary data.</text>
</comment>
<dbReference type="OrthoDB" id="9808424at2"/>
<reference evidence="4 5" key="1">
    <citation type="submission" date="2018-10" db="EMBL/GenBank/DDBJ databases">
        <title>Sequencing the genomes of 1000 actinobacteria strains.</title>
        <authorList>
            <person name="Klenk H.-P."/>
        </authorList>
    </citation>
    <scope>NUCLEOTIDE SEQUENCE [LARGE SCALE GENOMIC DNA]</scope>
    <source>
        <strain evidence="4 5">DSM 17894</strain>
    </source>
</reference>
<dbReference type="Proteomes" id="UP000280008">
    <property type="component" value="Unassembled WGS sequence"/>
</dbReference>
<evidence type="ECO:0000313" key="5">
    <source>
        <dbReference type="Proteomes" id="UP000280008"/>
    </source>
</evidence>
<dbReference type="SMART" id="SM00563">
    <property type="entry name" value="PlsC"/>
    <property type="match status" value="1"/>
</dbReference>
<evidence type="ECO:0000256" key="1">
    <source>
        <dbReference type="ARBA" id="ARBA00022679"/>
    </source>
</evidence>
<dbReference type="AlphaFoldDB" id="A0A495IFZ0"/>
<keyword evidence="1 4" id="KW-0808">Transferase</keyword>
<keyword evidence="5" id="KW-1185">Reference proteome</keyword>
<dbReference type="InterPro" id="IPR002123">
    <property type="entry name" value="Plipid/glycerol_acylTrfase"/>
</dbReference>
<dbReference type="GO" id="GO:0003841">
    <property type="term" value="F:1-acylglycerol-3-phosphate O-acyltransferase activity"/>
    <property type="evidence" value="ECO:0007669"/>
    <property type="project" value="TreeGrafter"/>
</dbReference>
<keyword evidence="2 4" id="KW-0012">Acyltransferase</keyword>
<proteinExistence type="predicted"/>
<gene>
    <name evidence="4" type="ORF">C8E83_1796</name>
</gene>
<protein>
    <submittedName>
        <fullName evidence="4">1-acyl-sn-glycerol-3-phosphate acyltransferase</fullName>
    </submittedName>
</protein>
<dbReference type="Pfam" id="PF01553">
    <property type="entry name" value="Acyltransferase"/>
    <property type="match status" value="1"/>
</dbReference>
<dbReference type="CDD" id="cd07989">
    <property type="entry name" value="LPLAT_AGPAT-like"/>
    <property type="match status" value="1"/>
</dbReference>
<dbReference type="GO" id="GO:0006654">
    <property type="term" value="P:phosphatidic acid biosynthetic process"/>
    <property type="evidence" value="ECO:0007669"/>
    <property type="project" value="TreeGrafter"/>
</dbReference>
<evidence type="ECO:0000256" key="2">
    <source>
        <dbReference type="ARBA" id="ARBA00023315"/>
    </source>
</evidence>
<evidence type="ECO:0000313" key="4">
    <source>
        <dbReference type="EMBL" id="RKR74669.1"/>
    </source>
</evidence>
<feature type="domain" description="Phospholipid/glycerol acyltransferase" evidence="3">
    <location>
        <begin position="34"/>
        <end position="153"/>
    </location>
</feature>
<dbReference type="GO" id="GO:0005886">
    <property type="term" value="C:plasma membrane"/>
    <property type="evidence" value="ECO:0007669"/>
    <property type="project" value="TreeGrafter"/>
</dbReference>
<dbReference type="PANTHER" id="PTHR10434:SF11">
    <property type="entry name" value="1-ACYL-SN-GLYCEROL-3-PHOSPHATE ACYLTRANSFERASE"/>
    <property type="match status" value="1"/>
</dbReference>